<sequence>MSPNYSRGLSSLSGPPTAASSPLSPTRTKTLPPRPNSPAVSLNVSGPGPSSHSASSSSSRIRSPPQRRSPPLQNSLPQNQNPNFNGSKVQAPLPSSGATPVSKSAISSVTSGPTSVAESTASSQAPDAHKHLSPTLPSKTSQVLAGGLGSNSTLPPLTSTSLITAPTALSDSKTKDLSITNGAPLPLPMMNVEGKS</sequence>
<feature type="compositionally biased region" description="Low complexity" evidence="1">
    <location>
        <begin position="9"/>
        <end position="26"/>
    </location>
</feature>
<feature type="compositionally biased region" description="Low complexity" evidence="1">
    <location>
        <begin position="150"/>
        <end position="170"/>
    </location>
</feature>
<feature type="compositionally biased region" description="Polar residues" evidence="1">
    <location>
        <begin position="96"/>
        <end position="125"/>
    </location>
</feature>
<accession>A0A0D0B9K1</accession>
<feature type="region of interest" description="Disordered" evidence="1">
    <location>
        <begin position="1"/>
        <end position="196"/>
    </location>
</feature>
<dbReference type="EMBL" id="KN834775">
    <property type="protein sequence ID" value="KIK60340.1"/>
    <property type="molecule type" value="Genomic_DNA"/>
</dbReference>
<gene>
    <name evidence="2" type="ORF">GYMLUDRAFT_43638</name>
</gene>
<feature type="compositionally biased region" description="Low complexity" evidence="1">
    <location>
        <begin position="45"/>
        <end position="83"/>
    </location>
</feature>
<name>A0A0D0B9K1_9AGAR</name>
<proteinExistence type="predicted"/>
<evidence type="ECO:0000313" key="2">
    <source>
        <dbReference type="EMBL" id="KIK60340.1"/>
    </source>
</evidence>
<dbReference type="HOGENOM" id="CLU_1390381_0_0_1"/>
<dbReference type="Proteomes" id="UP000053593">
    <property type="component" value="Unassembled WGS sequence"/>
</dbReference>
<keyword evidence="3" id="KW-1185">Reference proteome</keyword>
<evidence type="ECO:0000313" key="3">
    <source>
        <dbReference type="Proteomes" id="UP000053593"/>
    </source>
</evidence>
<protein>
    <submittedName>
        <fullName evidence="2">Uncharacterized protein</fullName>
    </submittedName>
</protein>
<evidence type="ECO:0000256" key="1">
    <source>
        <dbReference type="SAM" id="MobiDB-lite"/>
    </source>
</evidence>
<reference evidence="2 3" key="1">
    <citation type="submission" date="2014-04" db="EMBL/GenBank/DDBJ databases">
        <title>Evolutionary Origins and Diversification of the Mycorrhizal Mutualists.</title>
        <authorList>
            <consortium name="DOE Joint Genome Institute"/>
            <consortium name="Mycorrhizal Genomics Consortium"/>
            <person name="Kohler A."/>
            <person name="Kuo A."/>
            <person name="Nagy L.G."/>
            <person name="Floudas D."/>
            <person name="Copeland A."/>
            <person name="Barry K.W."/>
            <person name="Cichocki N."/>
            <person name="Veneault-Fourrey C."/>
            <person name="LaButti K."/>
            <person name="Lindquist E.A."/>
            <person name="Lipzen A."/>
            <person name="Lundell T."/>
            <person name="Morin E."/>
            <person name="Murat C."/>
            <person name="Riley R."/>
            <person name="Ohm R."/>
            <person name="Sun H."/>
            <person name="Tunlid A."/>
            <person name="Henrissat B."/>
            <person name="Grigoriev I.V."/>
            <person name="Hibbett D.S."/>
            <person name="Martin F."/>
        </authorList>
    </citation>
    <scope>NUCLEOTIDE SEQUENCE [LARGE SCALE GENOMIC DNA]</scope>
    <source>
        <strain evidence="2 3">FD-317 M1</strain>
    </source>
</reference>
<organism evidence="2 3">
    <name type="scientific">Collybiopsis luxurians FD-317 M1</name>
    <dbReference type="NCBI Taxonomy" id="944289"/>
    <lineage>
        <taxon>Eukaryota</taxon>
        <taxon>Fungi</taxon>
        <taxon>Dikarya</taxon>
        <taxon>Basidiomycota</taxon>
        <taxon>Agaricomycotina</taxon>
        <taxon>Agaricomycetes</taxon>
        <taxon>Agaricomycetidae</taxon>
        <taxon>Agaricales</taxon>
        <taxon>Marasmiineae</taxon>
        <taxon>Omphalotaceae</taxon>
        <taxon>Collybiopsis</taxon>
        <taxon>Collybiopsis luxurians</taxon>
    </lineage>
</organism>
<dbReference type="AlphaFoldDB" id="A0A0D0B9K1"/>